<keyword evidence="1" id="KW-0812">Transmembrane</keyword>
<name>A0A4Y7KMB1_PAPSO</name>
<gene>
    <name evidence="2" type="ORF">C5167_049018</name>
</gene>
<keyword evidence="1" id="KW-1133">Transmembrane helix</keyword>
<evidence type="ECO:0000313" key="3">
    <source>
        <dbReference type="Proteomes" id="UP000316621"/>
    </source>
</evidence>
<sequence length="139" mass="15556">MLTTSLIPQKQEDNQEQSYYLDLHGHDTTLLRKRFLVIVVALVACIGASICDYYTAIIYASFYAGEEARRPPWKYLREIDVTDMLCIHAAAFTLGALTLDKLNDSGGGWCRLHQLILLPLPSSLWDGVSVRIHLSTSGD</sequence>
<accession>A0A4Y7KMB1</accession>
<evidence type="ECO:0000256" key="1">
    <source>
        <dbReference type="SAM" id="Phobius"/>
    </source>
</evidence>
<keyword evidence="3" id="KW-1185">Reference proteome</keyword>
<reference evidence="2 3" key="1">
    <citation type="journal article" date="2018" name="Science">
        <title>The opium poppy genome and morphinan production.</title>
        <authorList>
            <person name="Guo L."/>
            <person name="Winzer T."/>
            <person name="Yang X."/>
            <person name="Li Y."/>
            <person name="Ning Z."/>
            <person name="He Z."/>
            <person name="Teodor R."/>
            <person name="Lu Y."/>
            <person name="Bowser T.A."/>
            <person name="Graham I.A."/>
            <person name="Ye K."/>
        </authorList>
    </citation>
    <scope>NUCLEOTIDE SEQUENCE [LARGE SCALE GENOMIC DNA]</scope>
    <source>
        <strain evidence="3">cv. HN1</strain>
        <tissue evidence="2">Leaves</tissue>
    </source>
</reference>
<keyword evidence="1" id="KW-0472">Membrane</keyword>
<proteinExistence type="predicted"/>
<evidence type="ECO:0000313" key="2">
    <source>
        <dbReference type="EMBL" id="RZC73532.1"/>
    </source>
</evidence>
<dbReference type="AlphaFoldDB" id="A0A4Y7KMB1"/>
<protein>
    <submittedName>
        <fullName evidence="2">Uncharacterized protein</fullName>
    </submittedName>
</protein>
<dbReference type="Gramene" id="RZC73532">
    <property type="protein sequence ID" value="RZC73532"/>
    <property type="gene ID" value="C5167_049018"/>
</dbReference>
<dbReference type="EMBL" id="CM010722">
    <property type="protein sequence ID" value="RZC73532.1"/>
    <property type="molecule type" value="Genomic_DNA"/>
</dbReference>
<feature type="transmembrane region" description="Helical" evidence="1">
    <location>
        <begin position="35"/>
        <end position="60"/>
    </location>
</feature>
<dbReference type="Proteomes" id="UP000316621">
    <property type="component" value="Chromosome 8"/>
</dbReference>
<organism evidence="2 3">
    <name type="scientific">Papaver somniferum</name>
    <name type="common">Opium poppy</name>
    <dbReference type="NCBI Taxonomy" id="3469"/>
    <lineage>
        <taxon>Eukaryota</taxon>
        <taxon>Viridiplantae</taxon>
        <taxon>Streptophyta</taxon>
        <taxon>Embryophyta</taxon>
        <taxon>Tracheophyta</taxon>
        <taxon>Spermatophyta</taxon>
        <taxon>Magnoliopsida</taxon>
        <taxon>Ranunculales</taxon>
        <taxon>Papaveraceae</taxon>
        <taxon>Papaveroideae</taxon>
        <taxon>Papaver</taxon>
    </lineage>
</organism>